<dbReference type="AlphaFoldDB" id="A0A0F9V1U3"/>
<organism evidence="1">
    <name type="scientific">marine sediment metagenome</name>
    <dbReference type="NCBI Taxonomy" id="412755"/>
    <lineage>
        <taxon>unclassified sequences</taxon>
        <taxon>metagenomes</taxon>
        <taxon>ecological metagenomes</taxon>
    </lineage>
</organism>
<protein>
    <recommendedName>
        <fullName evidence="2">Lipoprotein</fullName>
    </recommendedName>
</protein>
<evidence type="ECO:0008006" key="2">
    <source>
        <dbReference type="Google" id="ProtNLM"/>
    </source>
</evidence>
<proteinExistence type="predicted"/>
<name>A0A0F9V1U3_9ZZZZ</name>
<gene>
    <name evidence="1" type="ORF">LCGC14_0151520</name>
</gene>
<comment type="caution">
    <text evidence="1">The sequence shown here is derived from an EMBL/GenBank/DDBJ whole genome shotgun (WGS) entry which is preliminary data.</text>
</comment>
<evidence type="ECO:0000313" key="1">
    <source>
        <dbReference type="EMBL" id="KKN97954.1"/>
    </source>
</evidence>
<reference evidence="1" key="1">
    <citation type="journal article" date="2015" name="Nature">
        <title>Complex archaea that bridge the gap between prokaryotes and eukaryotes.</title>
        <authorList>
            <person name="Spang A."/>
            <person name="Saw J.H."/>
            <person name="Jorgensen S.L."/>
            <person name="Zaremba-Niedzwiedzka K."/>
            <person name="Martijn J."/>
            <person name="Lind A.E."/>
            <person name="van Eijk R."/>
            <person name="Schleper C."/>
            <person name="Guy L."/>
            <person name="Ettema T.J."/>
        </authorList>
    </citation>
    <scope>NUCLEOTIDE SEQUENCE</scope>
</reference>
<sequence length="234" mass="25764">MEMANSTMKYARLAWAGAALALLQACANQPAGNEPAGGRIERELVSHSLTIDAGEPRVLDTPHRSVKVTESRLFTLTQFDATGNQLDQQDQFQSLPWANQLVSLVVGNVQVSRQTDQDGQLRLNLLDEEFVGLDFDEVRVINLSASAGPGVQTEATLLVDRDLRGKLQEAEQLIYDNLEEDDVNQWVHRVQRLTALGLNEEASQLENMLILLTTGDPQLQGDFIQALGEATPSE</sequence>
<accession>A0A0F9V1U3</accession>
<dbReference type="EMBL" id="LAZR01000054">
    <property type="protein sequence ID" value="KKN97954.1"/>
    <property type="molecule type" value="Genomic_DNA"/>
</dbReference>